<dbReference type="InterPro" id="IPR047589">
    <property type="entry name" value="DUF11_rpt"/>
</dbReference>
<dbReference type="InterPro" id="IPR026444">
    <property type="entry name" value="Secre_tail"/>
</dbReference>
<evidence type="ECO:0000259" key="2">
    <source>
        <dbReference type="Pfam" id="PF18962"/>
    </source>
</evidence>
<accession>A0A2W2A7I7</accession>
<dbReference type="OrthoDB" id="652131at2"/>
<evidence type="ECO:0000256" key="1">
    <source>
        <dbReference type="SAM" id="Phobius"/>
    </source>
</evidence>
<comment type="caution">
    <text evidence="3">The sequence shown here is derived from an EMBL/GenBank/DDBJ whole genome shotgun (WGS) entry which is preliminary data.</text>
</comment>
<keyword evidence="4" id="KW-1185">Reference proteome</keyword>
<name>A0A2W2A7I7_9BACT</name>
<dbReference type="Pfam" id="PF18962">
    <property type="entry name" value="Por_Secre_tail"/>
    <property type="match status" value="1"/>
</dbReference>
<dbReference type="NCBIfam" id="TIGR01451">
    <property type="entry name" value="B_ant_repeat"/>
    <property type="match status" value="1"/>
</dbReference>
<protein>
    <recommendedName>
        <fullName evidence="2">Secretion system C-terminal sorting domain-containing protein</fullName>
    </recommendedName>
</protein>
<evidence type="ECO:0000313" key="4">
    <source>
        <dbReference type="Proteomes" id="UP000248745"/>
    </source>
</evidence>
<dbReference type="EMBL" id="QKTW01000025">
    <property type="protein sequence ID" value="PZF71295.1"/>
    <property type="molecule type" value="Genomic_DNA"/>
</dbReference>
<sequence length="926" mass="98480">MLQLQFCFQHKNCFMKPQIIKWFVVASLLVVISVSNFYTSSAQSRRTYSLIYSQNLQGGHTMFGNTIMAVYSSGSGSTGTVDTASMNDFSTSGTGNYTFGRTSAFGNDGSNMQFLDVDGTGTNASPSILNDYAQSWSYYSNGNYSSAPGSWPSPAAANFTSANAPLRFNLGSGGTTLGNTSRNTYYFRNTTINIIKTNYSSFSISVRYDDGIVVYVNGTEVGRSDMPTGTVTYSTAASSCNTTGTYRTATFNVPLSAINNGNNTVTAEVHQGSGCSGNATMYFDLMVNGFSTVANAASSSSADLILPASGTNTIKFARLYWGGRIDSAAIQSDFYNLRTVRIRKGTSGNYTNILAPITQLDTIVNGAGSSTYQAYADVTSLISSNGSGTYTVGDIAATTGTNPGDNGGNYAGWAIVVAYTNSVQTDFYSTRIYDGFLRVYAGGTPTTVGQTLTGFNAPANALVASDAYLTAFAWEGDANLGASSSNPAGDFLQINGNAYSDAVNPAANMWNGTISQNGVLVTSKNPNYKNQMGIDIDNILVGSGYVISPNATQVSILFGTEADSYFPSNFAFSLHMKNPALTINKTATGDLQTVPNTTATQVHANETFTYTISGQNTGAGTSFQTRVVDSIPRGTAYVPGSLNIITSGESGAIGVQTDAAGDDEAFFTAAAGGKRGYVTFYVGNNATPNAGGQLDTGKQYKVTFRVKSPFTQLATISNVADVYATAQNGDSLTNESSFVINYSNPLSVNLTSFIAEAKNNSSVLSWTTSGEKNSDYFNVEYSADGKVFNTVGTIKASGTTDLTHDYSFIHTSPLVGMNYYRLKVVDVDATFSYSNVRTVWFDNFEVGTVKVMPNPTTGNTRIMLPASLGNHATVNIYNSLGVVVYRASVSNQQFVDFDVSNLLAGLYNVIVMDDESHLYEVKIVKQ</sequence>
<dbReference type="Gene3D" id="2.60.120.260">
    <property type="entry name" value="Galactose-binding domain-like"/>
    <property type="match status" value="1"/>
</dbReference>
<reference evidence="3 4" key="1">
    <citation type="submission" date="2018-06" db="EMBL/GenBank/DDBJ databases">
        <title>Mucibacter soli gen. nov., sp. nov., a new member of the family Chitinophagaceae producing mucin.</title>
        <authorList>
            <person name="Kim M.-K."/>
            <person name="Park S."/>
            <person name="Kim T.-S."/>
            <person name="Joung Y."/>
            <person name="Han J.-H."/>
            <person name="Kim S.B."/>
        </authorList>
    </citation>
    <scope>NUCLEOTIDE SEQUENCE [LARGE SCALE GENOMIC DNA]</scope>
    <source>
        <strain evidence="3 4">R1-15</strain>
    </source>
</reference>
<organism evidence="3 4">
    <name type="scientific">Taibaiella soli</name>
    <dbReference type="NCBI Taxonomy" id="1649169"/>
    <lineage>
        <taxon>Bacteria</taxon>
        <taxon>Pseudomonadati</taxon>
        <taxon>Bacteroidota</taxon>
        <taxon>Chitinophagia</taxon>
        <taxon>Chitinophagales</taxon>
        <taxon>Chitinophagaceae</taxon>
        <taxon>Taibaiella</taxon>
    </lineage>
</organism>
<keyword evidence="1" id="KW-0812">Transmembrane</keyword>
<keyword evidence="1" id="KW-1133">Transmembrane helix</keyword>
<dbReference type="NCBIfam" id="TIGR04183">
    <property type="entry name" value="Por_Secre_tail"/>
    <property type="match status" value="1"/>
</dbReference>
<dbReference type="AlphaFoldDB" id="A0A2W2A7I7"/>
<feature type="domain" description="Secretion system C-terminal sorting" evidence="2">
    <location>
        <begin position="852"/>
        <end position="919"/>
    </location>
</feature>
<feature type="transmembrane region" description="Helical" evidence="1">
    <location>
        <begin position="20"/>
        <end position="38"/>
    </location>
</feature>
<gene>
    <name evidence="3" type="ORF">DN068_18530</name>
</gene>
<evidence type="ECO:0000313" key="3">
    <source>
        <dbReference type="EMBL" id="PZF71295.1"/>
    </source>
</evidence>
<dbReference type="Proteomes" id="UP000248745">
    <property type="component" value="Unassembled WGS sequence"/>
</dbReference>
<proteinExistence type="predicted"/>
<keyword evidence="1" id="KW-0472">Membrane</keyword>